<dbReference type="STRING" id="589865.DaAHT2_1138"/>
<dbReference type="Gene3D" id="3.40.50.280">
    <property type="entry name" value="Cobalamin-binding domain"/>
    <property type="match status" value="1"/>
</dbReference>
<dbReference type="SUPFAM" id="SSF102114">
    <property type="entry name" value="Radical SAM enzymes"/>
    <property type="match status" value="1"/>
</dbReference>
<dbReference type="KEGG" id="dak:DaAHT2_1138"/>
<accession>D6Z2R1</accession>
<dbReference type="RefSeq" id="WP_013163365.1">
    <property type="nucleotide sequence ID" value="NC_014216.1"/>
</dbReference>
<dbReference type="PANTHER" id="PTHR43409">
    <property type="entry name" value="ANAEROBIC MAGNESIUM-PROTOPORPHYRIN IX MONOMETHYL ESTER CYCLASE-RELATED"/>
    <property type="match status" value="1"/>
</dbReference>
<dbReference type="InParanoid" id="D6Z2R1"/>
<sequence length="431" mass="48279">MQILLINPPNCGRSIPEERYGITSVRQIFRGEPLALEELAGNLTAHDVRILDLKAEPDGLDRALNQGLPDLVGLTGVTCEANTVRRLAGEFKAAGVKNVVVGGIHASNDPAFFNHEEIDYICIGLGKLSFRELVEALEQGRQPADIPGIAKTSPGGQLQWLERDYREDDLVSHRPPAYQLVASYRDHYRLERLKVTMGFVVSAAGCPHRCSFCCIKGQCGGRYLTRPEQEVIRDIELLADIPVIRLIDANTFGNPEQARRLGEAIRAARLNKQFLADVRSDTVVNHPELMQLWREAGLRAVIIGFEELDDRRLTAMNKANRAAINREAVGVLQELGITIVGDFIVSPGYHEEDFQRLSDYLAASRIDLPIITVLTPLPGTAYHRQQRNEIINHDLDYYTLTNAVTPTRLAEEEFYRLYAELVRNSHQQAKL</sequence>
<evidence type="ECO:0000256" key="5">
    <source>
        <dbReference type="ARBA" id="ARBA00022723"/>
    </source>
</evidence>
<dbReference type="PROSITE" id="PS51332">
    <property type="entry name" value="B12_BINDING"/>
    <property type="match status" value="1"/>
</dbReference>
<dbReference type="InterPro" id="IPR006158">
    <property type="entry name" value="Cobalamin-bd"/>
</dbReference>
<dbReference type="GO" id="GO:0003824">
    <property type="term" value="F:catalytic activity"/>
    <property type="evidence" value="ECO:0007669"/>
    <property type="project" value="InterPro"/>
</dbReference>
<dbReference type="OrthoDB" id="9804952at2"/>
<dbReference type="GO" id="GO:0005829">
    <property type="term" value="C:cytosol"/>
    <property type="evidence" value="ECO:0007669"/>
    <property type="project" value="TreeGrafter"/>
</dbReference>
<evidence type="ECO:0000256" key="4">
    <source>
        <dbReference type="ARBA" id="ARBA00022691"/>
    </source>
</evidence>
<evidence type="ECO:0000256" key="3">
    <source>
        <dbReference type="ARBA" id="ARBA00022679"/>
    </source>
</evidence>
<keyword evidence="2" id="KW-0489">Methyltransferase</keyword>
<dbReference type="Pfam" id="PF02310">
    <property type="entry name" value="B12-binding"/>
    <property type="match status" value="1"/>
</dbReference>
<dbReference type="SMART" id="SM00729">
    <property type="entry name" value="Elp3"/>
    <property type="match status" value="1"/>
</dbReference>
<evidence type="ECO:0000256" key="6">
    <source>
        <dbReference type="ARBA" id="ARBA00023004"/>
    </source>
</evidence>
<keyword evidence="7" id="KW-0411">Iron-sulfur</keyword>
<dbReference type="InterPro" id="IPR051198">
    <property type="entry name" value="BchE-like"/>
</dbReference>
<feature type="domain" description="Radical SAM core" evidence="9">
    <location>
        <begin position="192"/>
        <end position="416"/>
    </location>
</feature>
<evidence type="ECO:0000313" key="10">
    <source>
        <dbReference type="EMBL" id="ADH85836.1"/>
    </source>
</evidence>
<dbReference type="InterPro" id="IPR007197">
    <property type="entry name" value="rSAM"/>
</dbReference>
<dbReference type="InterPro" id="IPR023404">
    <property type="entry name" value="rSAM_horseshoe"/>
</dbReference>
<evidence type="ECO:0000256" key="1">
    <source>
        <dbReference type="ARBA" id="ARBA00001966"/>
    </source>
</evidence>
<evidence type="ECO:0000259" key="8">
    <source>
        <dbReference type="PROSITE" id="PS51332"/>
    </source>
</evidence>
<dbReference type="Pfam" id="PF04055">
    <property type="entry name" value="Radical_SAM"/>
    <property type="match status" value="1"/>
</dbReference>
<evidence type="ECO:0000313" key="11">
    <source>
        <dbReference type="Proteomes" id="UP000001508"/>
    </source>
</evidence>
<dbReference type="GO" id="GO:0051539">
    <property type="term" value="F:4 iron, 4 sulfur cluster binding"/>
    <property type="evidence" value="ECO:0007669"/>
    <property type="project" value="UniProtKB-KW"/>
</dbReference>
<dbReference type="GO" id="GO:0046872">
    <property type="term" value="F:metal ion binding"/>
    <property type="evidence" value="ECO:0007669"/>
    <property type="project" value="UniProtKB-KW"/>
</dbReference>
<comment type="cofactor">
    <cofactor evidence="1">
        <name>[4Fe-4S] cluster</name>
        <dbReference type="ChEBI" id="CHEBI:49883"/>
    </cofactor>
</comment>
<dbReference type="GO" id="GO:0031419">
    <property type="term" value="F:cobalamin binding"/>
    <property type="evidence" value="ECO:0007669"/>
    <property type="project" value="InterPro"/>
</dbReference>
<dbReference type="SFLD" id="SFLDG01123">
    <property type="entry name" value="methyltransferase_(Class_B)"/>
    <property type="match status" value="1"/>
</dbReference>
<name>D6Z2R1_DESAT</name>
<dbReference type="InterPro" id="IPR058240">
    <property type="entry name" value="rSAM_sf"/>
</dbReference>
<dbReference type="Proteomes" id="UP000001508">
    <property type="component" value="Chromosome"/>
</dbReference>
<protein>
    <submittedName>
        <fullName evidence="10">Radical SAM domain protein</fullName>
    </submittedName>
</protein>
<dbReference type="EMBL" id="CP001940">
    <property type="protein sequence ID" value="ADH85836.1"/>
    <property type="molecule type" value="Genomic_DNA"/>
</dbReference>
<dbReference type="Gene3D" id="3.80.30.20">
    <property type="entry name" value="tm_1862 like domain"/>
    <property type="match status" value="1"/>
</dbReference>
<dbReference type="CDD" id="cd02068">
    <property type="entry name" value="radical_SAM_B12_BD"/>
    <property type="match status" value="1"/>
</dbReference>
<keyword evidence="6" id="KW-0408">Iron</keyword>
<evidence type="ECO:0000259" key="9">
    <source>
        <dbReference type="PROSITE" id="PS51918"/>
    </source>
</evidence>
<evidence type="ECO:0000256" key="7">
    <source>
        <dbReference type="ARBA" id="ARBA00023014"/>
    </source>
</evidence>
<dbReference type="CDD" id="cd01335">
    <property type="entry name" value="Radical_SAM"/>
    <property type="match status" value="1"/>
</dbReference>
<organism evidence="10 11">
    <name type="scientific">Desulfurivibrio alkaliphilus (strain DSM 19089 / UNIQEM U267 / AHT2)</name>
    <dbReference type="NCBI Taxonomy" id="589865"/>
    <lineage>
        <taxon>Bacteria</taxon>
        <taxon>Pseudomonadati</taxon>
        <taxon>Thermodesulfobacteriota</taxon>
        <taxon>Desulfobulbia</taxon>
        <taxon>Desulfobulbales</taxon>
        <taxon>Desulfobulbaceae</taxon>
        <taxon>Desulfurivibrio</taxon>
    </lineage>
</organism>
<keyword evidence="4" id="KW-0949">S-adenosyl-L-methionine</keyword>
<dbReference type="PROSITE" id="PS51918">
    <property type="entry name" value="RADICAL_SAM"/>
    <property type="match status" value="1"/>
</dbReference>
<dbReference type="PANTHER" id="PTHR43409:SF7">
    <property type="entry name" value="BLL1977 PROTEIN"/>
    <property type="match status" value="1"/>
</dbReference>
<keyword evidence="11" id="KW-1185">Reference proteome</keyword>
<keyword evidence="5" id="KW-0479">Metal-binding</keyword>
<dbReference type="InterPro" id="IPR006638">
    <property type="entry name" value="Elp3/MiaA/NifB-like_rSAM"/>
</dbReference>
<dbReference type="HOGENOM" id="CLU_021572_5_1_7"/>
<gene>
    <name evidence="10" type="ordered locus">DaAHT2_1138</name>
</gene>
<evidence type="ECO:0000256" key="2">
    <source>
        <dbReference type="ARBA" id="ARBA00022603"/>
    </source>
</evidence>
<reference evidence="11" key="1">
    <citation type="submission" date="2010-02" db="EMBL/GenBank/DDBJ databases">
        <title>Complete sequence of Desulfurivibrio alkaliphilus AHT2.</title>
        <authorList>
            <consortium name="US DOE Joint Genome Institute"/>
            <person name="Pitluck S."/>
            <person name="Chertkov O."/>
            <person name="Detter J.C."/>
            <person name="Han C."/>
            <person name="Tapia R."/>
            <person name="Larimer F."/>
            <person name="Land M."/>
            <person name="Hauser L."/>
            <person name="Kyrpides N."/>
            <person name="Mikhailova N."/>
            <person name="Sorokin D.Y."/>
            <person name="Muyzer G."/>
            <person name="Woyke T."/>
        </authorList>
    </citation>
    <scope>NUCLEOTIDE SEQUENCE [LARGE SCALE GENOMIC DNA]</scope>
    <source>
        <strain evidence="11">DSM 19089 / UNIQEM U267 / AHT2</strain>
    </source>
</reference>
<proteinExistence type="predicted"/>
<dbReference type="eggNOG" id="COG1032">
    <property type="taxonomic scope" value="Bacteria"/>
</dbReference>
<dbReference type="AlphaFoldDB" id="D6Z2R1"/>
<dbReference type="InterPro" id="IPR034466">
    <property type="entry name" value="Methyltransferase_Class_B"/>
</dbReference>
<feature type="domain" description="B12-binding" evidence="8">
    <location>
        <begin position="19"/>
        <end position="144"/>
    </location>
</feature>
<dbReference type="SFLD" id="SFLDS00029">
    <property type="entry name" value="Radical_SAM"/>
    <property type="match status" value="1"/>
</dbReference>
<keyword evidence="3" id="KW-0808">Transferase</keyword>
<dbReference type="SFLD" id="SFLDG01082">
    <property type="entry name" value="B12-binding_domain_containing"/>
    <property type="match status" value="1"/>
</dbReference>